<gene>
    <name evidence="1" type="ORF">MNQ99_03655</name>
</gene>
<accession>A0ABY3WBA6</accession>
<dbReference type="RefSeq" id="WP_241914493.1">
    <property type="nucleotide sequence ID" value="NZ_CP093326.1"/>
</dbReference>
<proteinExistence type="predicted"/>
<dbReference type="Proteomes" id="UP000829069">
    <property type="component" value="Chromosome"/>
</dbReference>
<dbReference type="EMBL" id="CP093326">
    <property type="protein sequence ID" value="UNK46475.1"/>
    <property type="molecule type" value="Genomic_DNA"/>
</dbReference>
<keyword evidence="2" id="KW-1185">Reference proteome</keyword>
<name>A0ABY3WBA6_9MICC</name>
<evidence type="ECO:0000313" key="1">
    <source>
        <dbReference type="EMBL" id="UNK46475.1"/>
    </source>
</evidence>
<reference evidence="1 2" key="1">
    <citation type="submission" date="2022-03" db="EMBL/GenBank/DDBJ databases">
        <title>Isotopic signatures of nitrous oxide derived from detoxification processes.</title>
        <authorList>
            <person name="Behrendt U."/>
            <person name="Buchen C."/>
            <person name="Well R."/>
            <person name="Ulrich A."/>
            <person name="Rohe L."/>
            <person name="Kolb S."/>
            <person name="Schloter M."/>
            <person name="Horn M.A."/>
            <person name="Augustin J."/>
        </authorList>
    </citation>
    <scope>NUCLEOTIDE SEQUENCE [LARGE SCALE GENOMIC DNA]</scope>
    <source>
        <strain evidence="1 2">S4-C24</strain>
    </source>
</reference>
<sequence>MDVDGQVEPDGFWTLVAEGEQRIRETFPELPCFTLAHWDGPVMVGEWNEDNGPHGLLHGDPGLGMPHAQVLTTVHGVNQSIRTMRLGAGATVPDKDSFRQKLNDLELQEPRMVGIAVDGDEVEFALWQEGGKWWAGAERDGYGIMIEAAGLDLDQMALQRVENIEPYLDARRVWLRQVRGEV</sequence>
<protein>
    <submittedName>
        <fullName evidence="1">Uncharacterized protein</fullName>
    </submittedName>
</protein>
<evidence type="ECO:0000313" key="2">
    <source>
        <dbReference type="Proteomes" id="UP000829069"/>
    </source>
</evidence>
<organism evidence="1 2">
    <name type="scientific">Arthrobacter sulfonylureivorans</name>
    <dbReference type="NCBI Taxonomy" id="2486855"/>
    <lineage>
        <taxon>Bacteria</taxon>
        <taxon>Bacillati</taxon>
        <taxon>Actinomycetota</taxon>
        <taxon>Actinomycetes</taxon>
        <taxon>Micrococcales</taxon>
        <taxon>Micrococcaceae</taxon>
        <taxon>Arthrobacter</taxon>
    </lineage>
</organism>